<dbReference type="PANTHER" id="PTHR45675:SF44">
    <property type="entry name" value="TRANSCRIPTION FACTOR MYB24"/>
    <property type="match status" value="1"/>
</dbReference>
<keyword evidence="5" id="KW-0804">Transcription</keyword>
<gene>
    <name evidence="10" type="ORF">PAHAL_3G176800</name>
</gene>
<dbReference type="GO" id="GO:0005634">
    <property type="term" value="C:nucleus"/>
    <property type="evidence" value="ECO:0007669"/>
    <property type="project" value="UniProtKB-SubCell"/>
</dbReference>
<evidence type="ECO:0000256" key="5">
    <source>
        <dbReference type="ARBA" id="ARBA00023163"/>
    </source>
</evidence>
<feature type="domain" description="Myb-like" evidence="8">
    <location>
        <begin position="24"/>
        <end position="76"/>
    </location>
</feature>
<dbReference type="GO" id="GO:0003700">
    <property type="term" value="F:DNA-binding transcription factor activity"/>
    <property type="evidence" value="ECO:0007669"/>
    <property type="project" value="InterPro"/>
</dbReference>
<keyword evidence="2" id="KW-0677">Repeat</keyword>
<dbReference type="Pfam" id="PF00249">
    <property type="entry name" value="Myb_DNA-binding"/>
    <property type="match status" value="2"/>
</dbReference>
<comment type="subcellular location">
    <subcellularLocation>
        <location evidence="1">Nucleus</location>
    </subcellularLocation>
</comment>
<evidence type="ECO:0000256" key="3">
    <source>
        <dbReference type="ARBA" id="ARBA00023015"/>
    </source>
</evidence>
<dbReference type="CDD" id="cd00167">
    <property type="entry name" value="SANT"/>
    <property type="match status" value="2"/>
</dbReference>
<organism evidence="10">
    <name type="scientific">Panicum hallii</name>
    <dbReference type="NCBI Taxonomy" id="206008"/>
    <lineage>
        <taxon>Eukaryota</taxon>
        <taxon>Viridiplantae</taxon>
        <taxon>Streptophyta</taxon>
        <taxon>Embryophyta</taxon>
        <taxon>Tracheophyta</taxon>
        <taxon>Spermatophyta</taxon>
        <taxon>Magnoliopsida</taxon>
        <taxon>Liliopsida</taxon>
        <taxon>Poales</taxon>
        <taxon>Poaceae</taxon>
        <taxon>PACMAD clade</taxon>
        <taxon>Panicoideae</taxon>
        <taxon>Panicodae</taxon>
        <taxon>Paniceae</taxon>
        <taxon>Panicinae</taxon>
        <taxon>Panicum</taxon>
        <taxon>Panicum sect. Panicum</taxon>
    </lineage>
</organism>
<feature type="domain" description="HTH myb-type" evidence="9">
    <location>
        <begin position="28"/>
        <end position="76"/>
    </location>
</feature>
<dbReference type="GO" id="GO:0043565">
    <property type="term" value="F:sequence-specific DNA binding"/>
    <property type="evidence" value="ECO:0007669"/>
    <property type="project" value="InterPro"/>
</dbReference>
<dbReference type="AlphaFoldDB" id="A0A2S3H9I5"/>
<keyword evidence="6" id="KW-0539">Nucleus</keyword>
<sequence length="252" mass="27535">MQSAMDAGAVVQVQVPVPVPPERAAAMRKGPWTMEEDHVLVNYIAAHGEGAWNNLARAAGLHRTGKSCRLRWLNYLHPHVRRGNMTAEEQELIVQLQARWGNKWSRIAKHLPGRTDNEVKNFWRTKIQPKRHRSSDCSSSAMEAIAMAGICRGMGMAGHRSSTPAITEGQGSSSHSDRTGVTQDYGIVTQQPSISSSVADHLGYGVHGPGGGGAGAMDMDMDFLPEFLAASGENFWAIDDFWTTMQSFHGNI</sequence>
<reference evidence="10" key="1">
    <citation type="submission" date="2018-04" db="EMBL/GenBank/DDBJ databases">
        <title>WGS assembly of Panicum hallii.</title>
        <authorList>
            <person name="Lovell J."/>
            <person name="Jenkins J."/>
            <person name="Lowry D."/>
            <person name="Mamidi S."/>
            <person name="Sreedasyam A."/>
            <person name="Weng X."/>
            <person name="Barry K."/>
            <person name="Bonette J."/>
            <person name="Campitelli B."/>
            <person name="Daum C."/>
            <person name="Gordon S."/>
            <person name="Gould B."/>
            <person name="Lipzen A."/>
            <person name="Macqueen A."/>
            <person name="Palacio-Mejia J."/>
            <person name="Plott C."/>
            <person name="Shakirov E."/>
            <person name="Shu S."/>
            <person name="Yoshinaga Y."/>
            <person name="Zane M."/>
            <person name="Rokhsar D."/>
            <person name="Grimwood J."/>
            <person name="Schmutz J."/>
            <person name="Juenger T."/>
        </authorList>
    </citation>
    <scope>NUCLEOTIDE SEQUENCE [LARGE SCALE GENOMIC DNA]</scope>
    <source>
        <strain evidence="10">FIL2</strain>
    </source>
</reference>
<feature type="domain" description="HTH myb-type" evidence="9">
    <location>
        <begin position="77"/>
        <end position="131"/>
    </location>
</feature>
<dbReference type="PROSITE" id="PS51294">
    <property type="entry name" value="HTH_MYB"/>
    <property type="match status" value="2"/>
</dbReference>
<accession>A0A2S3H9I5</accession>
<feature type="domain" description="Myb-like" evidence="8">
    <location>
        <begin position="77"/>
        <end position="127"/>
    </location>
</feature>
<dbReference type="InterPro" id="IPR009057">
    <property type="entry name" value="Homeodomain-like_sf"/>
</dbReference>
<dbReference type="FunFam" id="1.10.10.60:FF:000011">
    <property type="entry name" value="Myb transcription factor"/>
    <property type="match status" value="1"/>
</dbReference>
<protein>
    <submittedName>
        <fullName evidence="10">Uncharacterized protein</fullName>
    </submittedName>
</protein>
<dbReference type="PANTHER" id="PTHR45675">
    <property type="entry name" value="MYB TRANSCRIPTION FACTOR-RELATED-RELATED"/>
    <property type="match status" value="1"/>
</dbReference>
<dbReference type="InterPro" id="IPR001005">
    <property type="entry name" value="SANT/Myb"/>
</dbReference>
<dbReference type="InterPro" id="IPR017930">
    <property type="entry name" value="Myb_dom"/>
</dbReference>
<keyword evidence="4" id="KW-0238">DNA-binding</keyword>
<dbReference type="PROSITE" id="PS50090">
    <property type="entry name" value="MYB_LIKE"/>
    <property type="match status" value="2"/>
</dbReference>
<evidence type="ECO:0000259" key="8">
    <source>
        <dbReference type="PROSITE" id="PS50090"/>
    </source>
</evidence>
<evidence type="ECO:0000256" key="6">
    <source>
        <dbReference type="ARBA" id="ARBA00023242"/>
    </source>
</evidence>
<dbReference type="InterPro" id="IPR044676">
    <property type="entry name" value="EOBI/EOBII-like_plant"/>
</dbReference>
<dbReference type="SUPFAM" id="SSF46689">
    <property type="entry name" value="Homeodomain-like"/>
    <property type="match status" value="1"/>
</dbReference>
<dbReference type="SMART" id="SM00717">
    <property type="entry name" value="SANT"/>
    <property type="match status" value="2"/>
</dbReference>
<proteinExistence type="predicted"/>
<evidence type="ECO:0000256" key="7">
    <source>
        <dbReference type="SAM" id="MobiDB-lite"/>
    </source>
</evidence>
<dbReference type="Proteomes" id="UP000243499">
    <property type="component" value="Chromosome 3"/>
</dbReference>
<feature type="compositionally biased region" description="Polar residues" evidence="7">
    <location>
        <begin position="160"/>
        <end position="178"/>
    </location>
</feature>
<evidence type="ECO:0000256" key="4">
    <source>
        <dbReference type="ARBA" id="ARBA00023125"/>
    </source>
</evidence>
<name>A0A2S3H9I5_9POAL</name>
<evidence type="ECO:0000259" key="9">
    <source>
        <dbReference type="PROSITE" id="PS51294"/>
    </source>
</evidence>
<feature type="region of interest" description="Disordered" evidence="7">
    <location>
        <begin position="159"/>
        <end position="178"/>
    </location>
</feature>
<dbReference type="EMBL" id="CM008048">
    <property type="protein sequence ID" value="PAN18083.1"/>
    <property type="molecule type" value="Genomic_DNA"/>
</dbReference>
<dbReference type="Gene3D" id="1.10.10.60">
    <property type="entry name" value="Homeodomain-like"/>
    <property type="match status" value="2"/>
</dbReference>
<dbReference type="Gramene" id="PAN18083">
    <property type="protein sequence ID" value="PAN18083"/>
    <property type="gene ID" value="PAHAL_3G176800"/>
</dbReference>
<evidence type="ECO:0000256" key="2">
    <source>
        <dbReference type="ARBA" id="ARBA00022737"/>
    </source>
</evidence>
<evidence type="ECO:0000256" key="1">
    <source>
        <dbReference type="ARBA" id="ARBA00004123"/>
    </source>
</evidence>
<evidence type="ECO:0000313" key="10">
    <source>
        <dbReference type="EMBL" id="PAN18083.1"/>
    </source>
</evidence>
<keyword evidence="3" id="KW-0805">Transcription regulation</keyword>